<dbReference type="GO" id="GO:0008556">
    <property type="term" value="F:P-type potassium transmembrane transporter activity"/>
    <property type="evidence" value="ECO:0007669"/>
    <property type="project" value="InterPro"/>
</dbReference>
<organism evidence="2 3">
    <name type="scientific">Leptospira kmetyi</name>
    <dbReference type="NCBI Taxonomy" id="408139"/>
    <lineage>
        <taxon>Bacteria</taxon>
        <taxon>Pseudomonadati</taxon>
        <taxon>Spirochaetota</taxon>
        <taxon>Spirochaetia</taxon>
        <taxon>Leptospirales</taxon>
        <taxon>Leptospiraceae</taxon>
        <taxon>Leptospira</taxon>
    </lineage>
</organism>
<evidence type="ECO:0000313" key="2">
    <source>
        <dbReference type="EMBL" id="AYV56596.1"/>
    </source>
</evidence>
<dbReference type="RefSeq" id="WP_123179906.1">
    <property type="nucleotide sequence ID" value="NZ_CP033614.1"/>
</dbReference>
<sequence length="29" mass="3312">MNLETMTALSLSGLCLVYLAYSIFKPERF</sequence>
<dbReference type="Proteomes" id="UP000276407">
    <property type="component" value="Chromosome 1"/>
</dbReference>
<proteinExistence type="predicted"/>
<dbReference type="Pfam" id="PF09604">
    <property type="entry name" value="Potass_KdpF"/>
    <property type="match status" value="1"/>
</dbReference>
<protein>
    <submittedName>
        <fullName evidence="2">Potassium-transporting ATPase subunit F</fullName>
    </submittedName>
</protein>
<dbReference type="EMBL" id="CP033614">
    <property type="protein sequence ID" value="AYV56596.1"/>
    <property type="molecule type" value="Genomic_DNA"/>
</dbReference>
<evidence type="ECO:0000313" key="3">
    <source>
        <dbReference type="Proteomes" id="UP000276407"/>
    </source>
</evidence>
<name>A0AAD0UPB7_9LEPT</name>
<gene>
    <name evidence="2" type="ORF">EFP84_14565</name>
</gene>
<reference evidence="2 3" key="1">
    <citation type="submission" date="2018-11" db="EMBL/GenBank/DDBJ databases">
        <title>Complete genome sequence of Leptospira kmetyi isolate LS 001/16 from soil sample associated with a leptospirosis patient in Kelantan.</title>
        <authorList>
            <person name="Muhammad Yusoff F."/>
            <person name="Muhammad Yusoff S."/>
            <person name="Ahmad M.N."/>
            <person name="Yusof N.Y."/>
            <person name="Aziah I."/>
        </authorList>
    </citation>
    <scope>NUCLEOTIDE SEQUENCE [LARGE SCALE GENOMIC DNA]</scope>
    <source>
        <strain evidence="2 3">LS 001/16</strain>
    </source>
</reference>
<keyword evidence="1" id="KW-0812">Transmembrane</keyword>
<keyword evidence="1" id="KW-0472">Membrane</keyword>
<feature type="transmembrane region" description="Helical" evidence="1">
    <location>
        <begin position="6"/>
        <end position="24"/>
    </location>
</feature>
<keyword evidence="1" id="KW-1133">Transmembrane helix</keyword>
<dbReference type="InterPro" id="IPR011726">
    <property type="entry name" value="KdpF"/>
</dbReference>
<accession>A0AAD0UPB7</accession>
<dbReference type="KEGG" id="lkm:EFP84_14565"/>
<dbReference type="GO" id="GO:0005886">
    <property type="term" value="C:plasma membrane"/>
    <property type="evidence" value="ECO:0007669"/>
    <property type="project" value="InterPro"/>
</dbReference>
<dbReference type="AlphaFoldDB" id="A0AAD0UPB7"/>
<evidence type="ECO:0000256" key="1">
    <source>
        <dbReference type="SAM" id="Phobius"/>
    </source>
</evidence>